<gene>
    <name evidence="4" type="ORF">HG535_0A04090</name>
</gene>
<keyword evidence="5" id="KW-1185">Reference proteome</keyword>
<dbReference type="PANTHER" id="PTHR47706">
    <property type="entry name" value="NMRA-LIKE FAMILY PROTEIN"/>
    <property type="match status" value="1"/>
</dbReference>
<dbReference type="RefSeq" id="XP_037142197.1">
    <property type="nucleotide sequence ID" value="XM_037286302.1"/>
</dbReference>
<dbReference type="InterPro" id="IPR051609">
    <property type="entry name" value="NmrA/Isoflavone_reductase-like"/>
</dbReference>
<proteinExistence type="predicted"/>
<dbReference type="InterPro" id="IPR008030">
    <property type="entry name" value="NmrA-like"/>
</dbReference>
<organism evidence="4 5">
    <name type="scientific">Zygotorulaspora mrakii</name>
    <name type="common">Zygosaccharomyces mrakii</name>
    <dbReference type="NCBI Taxonomy" id="42260"/>
    <lineage>
        <taxon>Eukaryota</taxon>
        <taxon>Fungi</taxon>
        <taxon>Dikarya</taxon>
        <taxon>Ascomycota</taxon>
        <taxon>Saccharomycotina</taxon>
        <taxon>Saccharomycetes</taxon>
        <taxon>Saccharomycetales</taxon>
        <taxon>Saccharomycetaceae</taxon>
        <taxon>Zygotorulaspora</taxon>
    </lineage>
</organism>
<dbReference type="SUPFAM" id="SSF51735">
    <property type="entry name" value="NAD(P)-binding Rossmann-fold domains"/>
    <property type="match status" value="1"/>
</dbReference>
<dbReference type="OrthoDB" id="9974981at2759"/>
<protein>
    <recommendedName>
        <fullName evidence="3">NmrA-like domain-containing protein</fullName>
    </recommendedName>
</protein>
<evidence type="ECO:0000256" key="1">
    <source>
        <dbReference type="ARBA" id="ARBA00022857"/>
    </source>
</evidence>
<dbReference type="EMBL" id="CP058604">
    <property type="protein sequence ID" value="QLG70469.1"/>
    <property type="molecule type" value="Genomic_DNA"/>
</dbReference>
<sequence>MSSKPVVAIVGPNGLLGKPVIDAFTSEKFSKNFELPIRVVSRKASGEATNLIKHYQAADVESYKKAFEGADVVISLLGGPSDEILEAVIAAKPGLYIPSQFGTDLTKPMYLPLLDGKVKHSEAARKAGLKVVDVYTGLFSAKGSFLHEIVGHVGADPKTGKVTYISDPEAKFNYTTLEDAGNTLAVLASMKPSSIPDTVRVYSGLTTQKAVVKVYEETHGVIFEPSIISLEEGVAKLHEDFKKNDPNMFFLFLQVIAAAGDGKGLVFLTDNDREFVNPHESLFKWGKF</sequence>
<evidence type="ECO:0000313" key="4">
    <source>
        <dbReference type="EMBL" id="QLG70469.1"/>
    </source>
</evidence>
<dbReference type="Gene3D" id="3.90.25.10">
    <property type="entry name" value="UDP-galactose 4-epimerase, domain 1"/>
    <property type="match status" value="1"/>
</dbReference>
<keyword evidence="2" id="KW-0560">Oxidoreductase</keyword>
<name>A0A7H9AXF3_ZYGMR</name>
<dbReference type="KEGG" id="zmk:HG535_0A04090"/>
<evidence type="ECO:0000313" key="5">
    <source>
        <dbReference type="Proteomes" id="UP000509704"/>
    </source>
</evidence>
<dbReference type="AlphaFoldDB" id="A0A7H9AXF3"/>
<feature type="domain" description="NmrA-like" evidence="3">
    <location>
        <begin position="4"/>
        <end position="227"/>
    </location>
</feature>
<dbReference type="Pfam" id="PF05368">
    <property type="entry name" value="NmrA"/>
    <property type="match status" value="1"/>
</dbReference>
<dbReference type="Gene3D" id="3.40.50.720">
    <property type="entry name" value="NAD(P)-binding Rossmann-like Domain"/>
    <property type="match status" value="1"/>
</dbReference>
<dbReference type="GeneID" id="59234105"/>
<accession>A0A7H9AXF3</accession>
<evidence type="ECO:0000256" key="2">
    <source>
        <dbReference type="ARBA" id="ARBA00023002"/>
    </source>
</evidence>
<dbReference type="GO" id="GO:0016491">
    <property type="term" value="F:oxidoreductase activity"/>
    <property type="evidence" value="ECO:0007669"/>
    <property type="project" value="UniProtKB-KW"/>
</dbReference>
<dbReference type="InterPro" id="IPR036291">
    <property type="entry name" value="NAD(P)-bd_dom_sf"/>
</dbReference>
<keyword evidence="1" id="KW-0521">NADP</keyword>
<dbReference type="Proteomes" id="UP000509704">
    <property type="component" value="Chromosome 1"/>
</dbReference>
<dbReference type="PANTHER" id="PTHR47706:SF9">
    <property type="entry name" value="NMRA-LIKE DOMAIN-CONTAINING PROTEIN-RELATED"/>
    <property type="match status" value="1"/>
</dbReference>
<reference evidence="4 5" key="1">
    <citation type="submission" date="2020-07" db="EMBL/GenBank/DDBJ databases">
        <title>The yeast mating-type switching endonuclease HO is a domesticated member of an unorthodox homing genetic element family.</title>
        <authorList>
            <person name="Coughlan A.Y."/>
            <person name="Lombardi L."/>
            <person name="Braun-Galleani S."/>
            <person name="Martos A.R."/>
            <person name="Galeote V."/>
            <person name="Bigey F."/>
            <person name="Dequin S."/>
            <person name="Byrne K.P."/>
            <person name="Wolfe K.H."/>
        </authorList>
    </citation>
    <scope>NUCLEOTIDE SEQUENCE [LARGE SCALE GENOMIC DNA]</scope>
    <source>
        <strain evidence="4 5">NRRL Y-6702</strain>
    </source>
</reference>
<evidence type="ECO:0000259" key="3">
    <source>
        <dbReference type="Pfam" id="PF05368"/>
    </source>
</evidence>